<dbReference type="EMBL" id="LAZR01005309">
    <property type="protein sequence ID" value="KKN01011.1"/>
    <property type="molecule type" value="Genomic_DNA"/>
</dbReference>
<evidence type="ECO:0008006" key="2">
    <source>
        <dbReference type="Google" id="ProtNLM"/>
    </source>
</evidence>
<organism evidence="1">
    <name type="scientific">marine sediment metagenome</name>
    <dbReference type="NCBI Taxonomy" id="412755"/>
    <lineage>
        <taxon>unclassified sequences</taxon>
        <taxon>metagenomes</taxon>
        <taxon>ecological metagenomes</taxon>
    </lineage>
</organism>
<protein>
    <recommendedName>
        <fullName evidence="2">Guanylate cyclase domain-containing protein</fullName>
    </recommendedName>
</protein>
<accession>A0A0F9PJ14</accession>
<sequence>MAEKGFKRKLTAIFSADVEGYERLMYEDEVGTIHIFLKQLRMLCVQFAAAVEEIKNDFLGEHFETLTYHY</sequence>
<name>A0A0F9PJ14_9ZZZZ</name>
<dbReference type="AlphaFoldDB" id="A0A0F9PJ14"/>
<evidence type="ECO:0000313" key="1">
    <source>
        <dbReference type="EMBL" id="KKN01011.1"/>
    </source>
</evidence>
<comment type="caution">
    <text evidence="1">The sequence shown here is derived from an EMBL/GenBank/DDBJ whole genome shotgun (WGS) entry which is preliminary data.</text>
</comment>
<gene>
    <name evidence="1" type="ORF">LCGC14_1132080</name>
</gene>
<proteinExistence type="predicted"/>
<reference evidence="1" key="1">
    <citation type="journal article" date="2015" name="Nature">
        <title>Complex archaea that bridge the gap between prokaryotes and eukaryotes.</title>
        <authorList>
            <person name="Spang A."/>
            <person name="Saw J.H."/>
            <person name="Jorgensen S.L."/>
            <person name="Zaremba-Niedzwiedzka K."/>
            <person name="Martijn J."/>
            <person name="Lind A.E."/>
            <person name="van Eijk R."/>
            <person name="Schleper C."/>
            <person name="Guy L."/>
            <person name="Ettema T.J."/>
        </authorList>
    </citation>
    <scope>NUCLEOTIDE SEQUENCE</scope>
</reference>